<protein>
    <submittedName>
        <fullName evidence="2">Uncharacterized protein</fullName>
    </submittedName>
</protein>
<reference evidence="2 3" key="1">
    <citation type="submission" date="2024-05" db="EMBL/GenBank/DDBJ databases">
        <authorList>
            <person name="Wallberg A."/>
        </authorList>
    </citation>
    <scope>NUCLEOTIDE SEQUENCE [LARGE SCALE GENOMIC DNA]</scope>
</reference>
<comment type="caution">
    <text evidence="2">The sequence shown here is derived from an EMBL/GenBank/DDBJ whole genome shotgun (WGS) entry which is preliminary data.</text>
</comment>
<proteinExistence type="predicted"/>
<evidence type="ECO:0000313" key="2">
    <source>
        <dbReference type="EMBL" id="CAL4068039.1"/>
    </source>
</evidence>
<dbReference type="AlphaFoldDB" id="A0AAV2Q092"/>
<evidence type="ECO:0000256" key="1">
    <source>
        <dbReference type="SAM" id="MobiDB-lite"/>
    </source>
</evidence>
<feature type="region of interest" description="Disordered" evidence="1">
    <location>
        <begin position="70"/>
        <end position="107"/>
    </location>
</feature>
<dbReference type="Proteomes" id="UP001497623">
    <property type="component" value="Unassembled WGS sequence"/>
</dbReference>
<name>A0AAV2Q092_MEGNR</name>
<feature type="non-terminal residue" evidence="2">
    <location>
        <position position="176"/>
    </location>
</feature>
<dbReference type="EMBL" id="CAXKWB010002947">
    <property type="protein sequence ID" value="CAL4068039.1"/>
    <property type="molecule type" value="Genomic_DNA"/>
</dbReference>
<gene>
    <name evidence="2" type="ORF">MNOR_LOCUS6921</name>
</gene>
<evidence type="ECO:0000313" key="3">
    <source>
        <dbReference type="Proteomes" id="UP001497623"/>
    </source>
</evidence>
<sequence>EGNKELPNIEIKSSQDIISLRSGHVLEILDTSYGGLSGNDLHEKRESKAINEDLKSKIEAAVISGIQTTQLPVSDRRSSEATSRGLKDWFKKDKGSGGSGGESGQATHRVYLTGSNVENRYQYAGTGGSAVKSPPRLVIARDKSTGAYYKPLPEIVLNGDGPNYQSSDGTIIFESV</sequence>
<feature type="compositionally biased region" description="Basic and acidic residues" evidence="1">
    <location>
        <begin position="74"/>
        <end position="95"/>
    </location>
</feature>
<accession>A0AAV2Q092</accession>
<organism evidence="2 3">
    <name type="scientific">Meganyctiphanes norvegica</name>
    <name type="common">Northern krill</name>
    <name type="synonym">Thysanopoda norvegica</name>
    <dbReference type="NCBI Taxonomy" id="48144"/>
    <lineage>
        <taxon>Eukaryota</taxon>
        <taxon>Metazoa</taxon>
        <taxon>Ecdysozoa</taxon>
        <taxon>Arthropoda</taxon>
        <taxon>Crustacea</taxon>
        <taxon>Multicrustacea</taxon>
        <taxon>Malacostraca</taxon>
        <taxon>Eumalacostraca</taxon>
        <taxon>Eucarida</taxon>
        <taxon>Euphausiacea</taxon>
        <taxon>Euphausiidae</taxon>
        <taxon>Meganyctiphanes</taxon>
    </lineage>
</organism>
<keyword evidence="3" id="KW-1185">Reference proteome</keyword>
<feature type="non-terminal residue" evidence="2">
    <location>
        <position position="1"/>
    </location>
</feature>